<sequence>MQRVPRRASRTSFPIVKRLGASAGFRTDGTYITSGLVFVFSQCSHRRSAMLRSLGEVVPLTFLTYARVVVLSE</sequence>
<protein>
    <submittedName>
        <fullName evidence="1">Uncharacterized protein</fullName>
    </submittedName>
</protein>
<accession>A0A1R1XM98</accession>
<comment type="caution">
    <text evidence="1">The sequence shown here is derived from an EMBL/GenBank/DDBJ whole genome shotgun (WGS) entry which is preliminary data.</text>
</comment>
<name>A0A1R1XM98_9FUNG</name>
<dbReference type="OrthoDB" id="10503059at2759"/>
<dbReference type="Proteomes" id="UP000187283">
    <property type="component" value="Unassembled WGS sequence"/>
</dbReference>
<gene>
    <name evidence="1" type="ORF">AYI70_g7046</name>
</gene>
<reference evidence="1 2" key="1">
    <citation type="submission" date="2017-01" db="EMBL/GenBank/DDBJ databases">
        <authorList>
            <person name="Mah S.A."/>
            <person name="Swanson W.J."/>
            <person name="Moy G.W."/>
            <person name="Vacquier V.D."/>
        </authorList>
    </citation>
    <scope>NUCLEOTIDE SEQUENCE [LARGE SCALE GENOMIC DNA]</scope>
    <source>
        <strain evidence="1 2">GSMNP</strain>
    </source>
</reference>
<proteinExistence type="predicted"/>
<dbReference type="EMBL" id="LSSN01002566">
    <property type="protein sequence ID" value="OMJ15761.1"/>
    <property type="molecule type" value="Genomic_DNA"/>
</dbReference>
<evidence type="ECO:0000313" key="1">
    <source>
        <dbReference type="EMBL" id="OMJ15761.1"/>
    </source>
</evidence>
<dbReference type="AlphaFoldDB" id="A0A1R1XM98"/>
<keyword evidence="2" id="KW-1185">Reference proteome</keyword>
<organism evidence="1 2">
    <name type="scientific">Smittium culicis</name>
    <dbReference type="NCBI Taxonomy" id="133412"/>
    <lineage>
        <taxon>Eukaryota</taxon>
        <taxon>Fungi</taxon>
        <taxon>Fungi incertae sedis</taxon>
        <taxon>Zoopagomycota</taxon>
        <taxon>Kickxellomycotina</taxon>
        <taxon>Harpellomycetes</taxon>
        <taxon>Harpellales</taxon>
        <taxon>Legeriomycetaceae</taxon>
        <taxon>Smittium</taxon>
    </lineage>
</organism>
<evidence type="ECO:0000313" key="2">
    <source>
        <dbReference type="Proteomes" id="UP000187283"/>
    </source>
</evidence>